<gene>
    <name evidence="2" type="ORF">KSX_70190</name>
</gene>
<keyword evidence="3" id="KW-1185">Reference proteome</keyword>
<sequence>MRNNPLTYRRIALLAGVSFFLNAFLIQWIGMGYAEPYFH</sequence>
<dbReference type="AlphaFoldDB" id="A0A8J3I7F9"/>
<dbReference type="EMBL" id="BNJF01000004">
    <property type="protein sequence ID" value="GHO48856.1"/>
    <property type="molecule type" value="Genomic_DNA"/>
</dbReference>
<evidence type="ECO:0000313" key="3">
    <source>
        <dbReference type="Proteomes" id="UP000612362"/>
    </source>
</evidence>
<evidence type="ECO:0000256" key="1">
    <source>
        <dbReference type="SAM" id="Phobius"/>
    </source>
</evidence>
<reference evidence="2" key="1">
    <citation type="submission" date="2020-10" db="EMBL/GenBank/DDBJ databases">
        <title>Taxonomic study of unclassified bacteria belonging to the class Ktedonobacteria.</title>
        <authorList>
            <person name="Yabe S."/>
            <person name="Wang C.M."/>
            <person name="Zheng Y."/>
            <person name="Sakai Y."/>
            <person name="Cavaletti L."/>
            <person name="Monciardini P."/>
            <person name="Donadio S."/>
        </authorList>
    </citation>
    <scope>NUCLEOTIDE SEQUENCE</scope>
    <source>
        <strain evidence="2">SOSP1-1</strain>
    </source>
</reference>
<organism evidence="2 3">
    <name type="scientific">Ktedonospora formicarum</name>
    <dbReference type="NCBI Taxonomy" id="2778364"/>
    <lineage>
        <taxon>Bacteria</taxon>
        <taxon>Bacillati</taxon>
        <taxon>Chloroflexota</taxon>
        <taxon>Ktedonobacteria</taxon>
        <taxon>Ktedonobacterales</taxon>
        <taxon>Ktedonobacteraceae</taxon>
        <taxon>Ktedonospora</taxon>
    </lineage>
</organism>
<evidence type="ECO:0000313" key="2">
    <source>
        <dbReference type="EMBL" id="GHO48856.1"/>
    </source>
</evidence>
<comment type="caution">
    <text evidence="2">The sequence shown here is derived from an EMBL/GenBank/DDBJ whole genome shotgun (WGS) entry which is preliminary data.</text>
</comment>
<dbReference type="Proteomes" id="UP000612362">
    <property type="component" value="Unassembled WGS sequence"/>
</dbReference>
<keyword evidence="1" id="KW-0472">Membrane</keyword>
<proteinExistence type="predicted"/>
<accession>A0A8J3I7F9</accession>
<keyword evidence="1" id="KW-1133">Transmembrane helix</keyword>
<feature type="transmembrane region" description="Helical" evidence="1">
    <location>
        <begin position="12"/>
        <end position="34"/>
    </location>
</feature>
<keyword evidence="1" id="KW-0812">Transmembrane</keyword>
<name>A0A8J3I7F9_9CHLR</name>
<protein>
    <submittedName>
        <fullName evidence="2">Uncharacterized protein</fullName>
    </submittedName>
</protein>